<comment type="caution">
    <text evidence="1">The sequence shown here is derived from an EMBL/GenBank/DDBJ whole genome shotgun (WGS) entry which is preliminary data.</text>
</comment>
<name>A0ABN7WLP0_GIGMA</name>
<reference evidence="1 2" key="1">
    <citation type="submission" date="2021-06" db="EMBL/GenBank/DDBJ databases">
        <authorList>
            <person name="Kallberg Y."/>
            <person name="Tangrot J."/>
            <person name="Rosling A."/>
        </authorList>
    </citation>
    <scope>NUCLEOTIDE SEQUENCE [LARGE SCALE GENOMIC DNA]</scope>
    <source>
        <strain evidence="1 2">120-4 pot B 10/14</strain>
    </source>
</reference>
<sequence>LKWNSNAEDDIEVIKVNTEGIKKSIHALENRTDIKVSKTGKNKKN</sequence>
<keyword evidence="2" id="KW-1185">Reference proteome</keyword>
<dbReference type="Proteomes" id="UP000789901">
    <property type="component" value="Unassembled WGS sequence"/>
</dbReference>
<protein>
    <submittedName>
        <fullName evidence="1">16039_t:CDS:1</fullName>
    </submittedName>
</protein>
<dbReference type="EMBL" id="CAJVQB010051401">
    <property type="protein sequence ID" value="CAG8835404.1"/>
    <property type="molecule type" value="Genomic_DNA"/>
</dbReference>
<feature type="non-terminal residue" evidence="1">
    <location>
        <position position="1"/>
    </location>
</feature>
<proteinExistence type="predicted"/>
<evidence type="ECO:0000313" key="2">
    <source>
        <dbReference type="Proteomes" id="UP000789901"/>
    </source>
</evidence>
<accession>A0ABN7WLP0</accession>
<organism evidence="1 2">
    <name type="scientific">Gigaspora margarita</name>
    <dbReference type="NCBI Taxonomy" id="4874"/>
    <lineage>
        <taxon>Eukaryota</taxon>
        <taxon>Fungi</taxon>
        <taxon>Fungi incertae sedis</taxon>
        <taxon>Mucoromycota</taxon>
        <taxon>Glomeromycotina</taxon>
        <taxon>Glomeromycetes</taxon>
        <taxon>Diversisporales</taxon>
        <taxon>Gigasporaceae</taxon>
        <taxon>Gigaspora</taxon>
    </lineage>
</organism>
<evidence type="ECO:0000313" key="1">
    <source>
        <dbReference type="EMBL" id="CAG8835404.1"/>
    </source>
</evidence>
<gene>
    <name evidence="1" type="ORF">GMARGA_LOCUS32553</name>
</gene>